<comment type="caution">
    <text evidence="3">The sequence shown here is derived from an EMBL/GenBank/DDBJ whole genome shotgun (WGS) entry which is preliminary data.</text>
</comment>
<feature type="region of interest" description="Disordered" evidence="1">
    <location>
        <begin position="149"/>
        <end position="170"/>
    </location>
</feature>
<evidence type="ECO:0000313" key="4">
    <source>
        <dbReference type="Proteomes" id="UP000289738"/>
    </source>
</evidence>
<evidence type="ECO:0000259" key="2">
    <source>
        <dbReference type="Pfam" id="PF10536"/>
    </source>
</evidence>
<dbReference type="AlphaFoldDB" id="A0A445A1D4"/>
<dbReference type="GO" id="GO:0010073">
    <property type="term" value="P:meristem maintenance"/>
    <property type="evidence" value="ECO:0007669"/>
    <property type="project" value="InterPro"/>
</dbReference>
<dbReference type="Proteomes" id="UP000289738">
    <property type="component" value="Chromosome B03"/>
</dbReference>
<dbReference type="STRING" id="3818.A0A445A1D4"/>
<dbReference type="EMBL" id="SDMP01000013">
    <property type="protein sequence ID" value="RYR20237.1"/>
    <property type="molecule type" value="Genomic_DNA"/>
</dbReference>
<feature type="region of interest" description="Disordered" evidence="1">
    <location>
        <begin position="24"/>
        <end position="53"/>
    </location>
</feature>
<dbReference type="InterPro" id="IPR019557">
    <property type="entry name" value="AminoTfrase-like_pln_mobile"/>
</dbReference>
<dbReference type="InterPro" id="IPR044824">
    <property type="entry name" value="MAIN-like"/>
</dbReference>
<dbReference type="PANTHER" id="PTHR46033">
    <property type="entry name" value="PROTEIN MAIN-LIKE 2"/>
    <property type="match status" value="1"/>
</dbReference>
<gene>
    <name evidence="3" type="ORF">Ahy_B03g065331</name>
</gene>
<organism evidence="3 4">
    <name type="scientific">Arachis hypogaea</name>
    <name type="common">Peanut</name>
    <dbReference type="NCBI Taxonomy" id="3818"/>
    <lineage>
        <taxon>Eukaryota</taxon>
        <taxon>Viridiplantae</taxon>
        <taxon>Streptophyta</taxon>
        <taxon>Embryophyta</taxon>
        <taxon>Tracheophyta</taxon>
        <taxon>Spermatophyta</taxon>
        <taxon>Magnoliopsida</taxon>
        <taxon>eudicotyledons</taxon>
        <taxon>Gunneridae</taxon>
        <taxon>Pentapetalae</taxon>
        <taxon>rosids</taxon>
        <taxon>fabids</taxon>
        <taxon>Fabales</taxon>
        <taxon>Fabaceae</taxon>
        <taxon>Papilionoideae</taxon>
        <taxon>50 kb inversion clade</taxon>
        <taxon>dalbergioids sensu lato</taxon>
        <taxon>Dalbergieae</taxon>
        <taxon>Pterocarpus clade</taxon>
        <taxon>Arachis</taxon>
    </lineage>
</organism>
<proteinExistence type="predicted"/>
<name>A0A445A1D4_ARAHY</name>
<evidence type="ECO:0000256" key="1">
    <source>
        <dbReference type="SAM" id="MobiDB-lite"/>
    </source>
</evidence>
<reference evidence="3 4" key="1">
    <citation type="submission" date="2019-01" db="EMBL/GenBank/DDBJ databases">
        <title>Sequencing of cultivated peanut Arachis hypogaea provides insights into genome evolution and oil improvement.</title>
        <authorList>
            <person name="Chen X."/>
        </authorList>
    </citation>
    <scope>NUCLEOTIDE SEQUENCE [LARGE SCALE GENOMIC DNA]</scope>
    <source>
        <strain evidence="4">cv. Fuhuasheng</strain>
        <tissue evidence="3">Leaves</tissue>
    </source>
</reference>
<feature type="compositionally biased region" description="Acidic residues" evidence="1">
    <location>
        <begin position="35"/>
        <end position="48"/>
    </location>
</feature>
<sequence>MRLARRRPSSTDLENSSAIAEARMNECVLGGGGKEEEDVEGEGEDDDGEVSKSSILSPSISWILGTMEDERRLYRLDGVAHVAGTIDAELFMDKSANRVHLRWLPFVARLDDMGSYSWGAAALAWLYRCMCRVANRNVTNLVRDGGTPPSAFGARAQEAPPGDRRAARVRRPTRCGTGSHLLGPFGGDHDVDDSAANIQPENVEDIWNLRGVLNISWHKSIQKRWNETYVSYYKKLVIRSSLTSVQPPRRSAVAVHLNSHLIAQQPLSFAKPPPSCNSHRSFEGALPLLGHSASLSPTLPIACSIEGAFELPEFQHVSVSLMNEINAVLDQGGGGGSSSTFYAAPLAFSVPSSGNEGDDINDANLQQINNDIEFIINQETIN</sequence>
<evidence type="ECO:0000313" key="3">
    <source>
        <dbReference type="EMBL" id="RYR20237.1"/>
    </source>
</evidence>
<feature type="domain" description="Aminotransferase-like plant mobile" evidence="2">
    <location>
        <begin position="60"/>
        <end position="140"/>
    </location>
</feature>
<accession>A0A445A1D4</accession>
<protein>
    <recommendedName>
        <fullName evidence="2">Aminotransferase-like plant mobile domain-containing protein</fullName>
    </recommendedName>
</protein>
<keyword evidence="4" id="KW-1185">Reference proteome</keyword>
<dbReference type="PANTHER" id="PTHR46033:SF8">
    <property type="entry name" value="PROTEIN MAINTENANCE OF MERISTEMS-LIKE"/>
    <property type="match status" value="1"/>
</dbReference>
<dbReference type="Pfam" id="PF10536">
    <property type="entry name" value="PMD"/>
    <property type="match status" value="1"/>
</dbReference>